<gene>
    <name evidence="3" type="primary">FIGNL2</name>
</gene>
<dbReference type="AlphaFoldDB" id="A0A8C9WKK8"/>
<feature type="region of interest" description="Disordered" evidence="1">
    <location>
        <begin position="1"/>
        <end position="23"/>
    </location>
</feature>
<proteinExistence type="predicted"/>
<dbReference type="Pfam" id="PF00004">
    <property type="entry name" value="AAA"/>
    <property type="match status" value="1"/>
</dbReference>
<reference evidence="3" key="3">
    <citation type="submission" date="2025-09" db="UniProtKB">
        <authorList>
            <consortium name="Ensembl"/>
        </authorList>
    </citation>
    <scope>IDENTIFICATION</scope>
</reference>
<evidence type="ECO:0000313" key="3">
    <source>
        <dbReference type="Ensembl" id="ENSSFOP00015075289.1"/>
    </source>
</evidence>
<dbReference type="InterPro" id="IPR050304">
    <property type="entry name" value="MT-severing_AAA_ATPase"/>
</dbReference>
<dbReference type="Proteomes" id="UP000694397">
    <property type="component" value="Chromosome 19"/>
</dbReference>
<dbReference type="SMART" id="SM00382">
    <property type="entry name" value="AAA"/>
    <property type="match status" value="1"/>
</dbReference>
<dbReference type="PANTHER" id="PTHR23074">
    <property type="entry name" value="AAA DOMAIN-CONTAINING"/>
    <property type="match status" value="1"/>
</dbReference>
<dbReference type="SUPFAM" id="SSF52540">
    <property type="entry name" value="P-loop containing nucleoside triphosphate hydrolases"/>
    <property type="match status" value="1"/>
</dbReference>
<dbReference type="Ensembl" id="ENSSFOT00015073850.1">
    <property type="protein sequence ID" value="ENSSFOP00015075289.1"/>
    <property type="gene ID" value="ENSSFOG00015026214.1"/>
</dbReference>
<evidence type="ECO:0000313" key="4">
    <source>
        <dbReference type="Proteomes" id="UP000694397"/>
    </source>
</evidence>
<dbReference type="Gene3D" id="3.40.50.300">
    <property type="entry name" value="P-loop containing nucleotide triphosphate hydrolases"/>
    <property type="match status" value="1"/>
</dbReference>
<dbReference type="GeneTree" id="ENSGT00940000161971"/>
<keyword evidence="4" id="KW-1185">Reference proteome</keyword>
<dbReference type="InterPro" id="IPR003593">
    <property type="entry name" value="AAA+_ATPase"/>
</dbReference>
<evidence type="ECO:0000259" key="2">
    <source>
        <dbReference type="SMART" id="SM00382"/>
    </source>
</evidence>
<evidence type="ECO:0000256" key="1">
    <source>
        <dbReference type="SAM" id="MobiDB-lite"/>
    </source>
</evidence>
<feature type="region of interest" description="Disordered" evidence="1">
    <location>
        <begin position="282"/>
        <end position="331"/>
    </location>
</feature>
<dbReference type="GO" id="GO:0008568">
    <property type="term" value="F:microtubule severing ATPase activity"/>
    <property type="evidence" value="ECO:0007669"/>
    <property type="project" value="TreeGrafter"/>
</dbReference>
<dbReference type="InterPro" id="IPR027417">
    <property type="entry name" value="P-loop_NTPase"/>
</dbReference>
<name>A0A8C9WKK8_SCLFO</name>
<accession>A0A8C9WKK8</accession>
<feature type="domain" description="AAA+ ATPase" evidence="2">
    <location>
        <begin position="432"/>
        <end position="558"/>
    </location>
</feature>
<sequence>MSSHHRVATHILGNSESSPELYPSRGRGYSYAWANDDISALTASNLLKRYAEKYSSPLDSPYDRPPVGVYPDPAAFGSLSGQKGELEPWSLAHSTEGAFPLVTHSTHEGIAGTKSVTSSATLPGGAGGPVEDGRLSDTGYSGGSSCSGPPSHDYPTTYNGTYVSSGYCPQPASVLPPGPLHALQPTPTLVPSYNSPSSVYNYSHHAGLAPGYTHPSTPYLASGLAAPTPLPQRPTVVGGSYGYQNHNLVGSEPGSSMKRKAFEMTTEDEEGDGLRYRKYGYEHARPEDGSPYGVGDKDKFRGNGLSTASTDPEAFKPGKPPSQPGLGGEEVGKYIGLKPMISSPYGGAEEYSPPTGLTGENGGGGHGFLPHQLSGAPLKAADTRLLKLVNEELQDHSPTPAWGELLGHTHVKAALEEDLLWPALRPGPASPPPRTVLLFGPPGGGKTTLARGLSIQLGATFFRLSCATLASKWKAEGEDLLRTLFLVATTHQPCVVLLSQVEALGDQILQQQLLSHLEGVQHGSSGPALVVGTTSRPDLLEEAMQRSFSKRYYVPLPDAGTRKQVLLQALAPQGCCLSEGELALLLQRTEGFSVHELLQLCQQASSSFSVPPPSSLHGLGVPLATPTFKDFEKAFCKVRPHATPKELDTCLEWSRMNNN</sequence>
<organism evidence="3 4">
    <name type="scientific">Scleropages formosus</name>
    <name type="common">Asian bonytongue</name>
    <name type="synonym">Osteoglossum formosum</name>
    <dbReference type="NCBI Taxonomy" id="113540"/>
    <lineage>
        <taxon>Eukaryota</taxon>
        <taxon>Metazoa</taxon>
        <taxon>Chordata</taxon>
        <taxon>Craniata</taxon>
        <taxon>Vertebrata</taxon>
        <taxon>Euteleostomi</taxon>
        <taxon>Actinopterygii</taxon>
        <taxon>Neopterygii</taxon>
        <taxon>Teleostei</taxon>
        <taxon>Osteoglossocephala</taxon>
        <taxon>Osteoglossomorpha</taxon>
        <taxon>Osteoglossiformes</taxon>
        <taxon>Osteoglossidae</taxon>
        <taxon>Scleropages</taxon>
    </lineage>
</organism>
<dbReference type="GO" id="GO:0016887">
    <property type="term" value="F:ATP hydrolysis activity"/>
    <property type="evidence" value="ECO:0007669"/>
    <property type="project" value="InterPro"/>
</dbReference>
<reference evidence="3 4" key="1">
    <citation type="submission" date="2019-04" db="EMBL/GenBank/DDBJ databases">
        <authorList>
            <consortium name="Wellcome Sanger Institute Data Sharing"/>
        </authorList>
    </citation>
    <scope>NUCLEOTIDE SEQUENCE [LARGE SCALE GENOMIC DNA]</scope>
</reference>
<dbReference type="Gene3D" id="1.10.8.60">
    <property type="match status" value="1"/>
</dbReference>
<feature type="region of interest" description="Disordered" evidence="1">
    <location>
        <begin position="113"/>
        <end position="152"/>
    </location>
</feature>
<dbReference type="InterPro" id="IPR003959">
    <property type="entry name" value="ATPase_AAA_core"/>
</dbReference>
<dbReference type="GO" id="GO:0005524">
    <property type="term" value="F:ATP binding"/>
    <property type="evidence" value="ECO:0007669"/>
    <property type="project" value="InterPro"/>
</dbReference>
<dbReference type="PANTHER" id="PTHR23074:SF33">
    <property type="entry name" value="FIDGETIN-LIKE PROTEIN 2"/>
    <property type="match status" value="1"/>
</dbReference>
<feature type="region of interest" description="Disordered" evidence="1">
    <location>
        <begin position="345"/>
        <end position="364"/>
    </location>
</feature>
<reference evidence="3" key="2">
    <citation type="submission" date="2025-08" db="UniProtKB">
        <authorList>
            <consortium name="Ensembl"/>
        </authorList>
    </citation>
    <scope>IDENTIFICATION</scope>
</reference>
<protein>
    <submittedName>
        <fullName evidence="3">Fidgetin like 2</fullName>
    </submittedName>
</protein>
<dbReference type="OrthoDB" id="8803010at2759"/>